<sequence>MEIKRVGGGEVVRRNWFGEVEYLTFPGIEETGIVRHLFSTRVGGVSEGMFASMNLSYTRGDEKDAVDENFARVARILGRRAEDFVFSDQTHTTNVRRVTAKDRGKGLVREKDYADVDGLITDEPGIVLSTFYADCVPLFFVDTVHKAIGLSHSGWKGTVNRMGGRTLEEMRREFGTESKDVTAAIGPSICGKCYEVDGDVAEQFAAAFEGESLTDILAKKENGKYLLDLWKANFYVLAQAGVPKQKISVTDICTCCNSDYLFSHRASKGKRGNLGAFLSLCPT</sequence>
<evidence type="ECO:0000256" key="1">
    <source>
        <dbReference type="ARBA" id="ARBA00000553"/>
    </source>
</evidence>
<comment type="catalytic activity">
    <reaction evidence="10">
        <text>S-methyl-5'-thioadenosine + phosphate = 5-(methylsulfanyl)-alpha-D-ribose 1-phosphate + adenine</text>
        <dbReference type="Rhea" id="RHEA:11852"/>
        <dbReference type="ChEBI" id="CHEBI:16708"/>
        <dbReference type="ChEBI" id="CHEBI:17509"/>
        <dbReference type="ChEBI" id="CHEBI:43474"/>
        <dbReference type="ChEBI" id="CHEBI:58533"/>
        <dbReference type="EC" id="2.4.2.28"/>
    </reaction>
    <physiologicalReaction direction="left-to-right" evidence="10">
        <dbReference type="Rhea" id="RHEA:11853"/>
    </physiologicalReaction>
</comment>
<dbReference type="OrthoDB" id="4279at2"/>
<dbReference type="InterPro" id="IPR038371">
    <property type="entry name" value="Cu_polyphenol_OxRdtase_sf"/>
</dbReference>
<evidence type="ECO:0000256" key="5">
    <source>
        <dbReference type="ARBA" id="ARBA00022723"/>
    </source>
</evidence>
<keyword evidence="6" id="KW-0378">Hydrolase</keyword>
<dbReference type="RefSeq" id="WP_031389926.1">
    <property type="nucleotide sequence ID" value="NZ_JPNB01000001.1"/>
</dbReference>
<evidence type="ECO:0000256" key="8">
    <source>
        <dbReference type="ARBA" id="ARBA00047989"/>
    </source>
</evidence>
<comment type="function">
    <text evidence="2">Purine nucleoside enzyme that catalyzes the phosphorolysis of adenosine and inosine nucleosides, yielding D-ribose 1-phosphate and the respective free bases, adenine and hypoxanthine. Also catalyzes the phosphorolysis of S-methyl-5'-thioadenosine into adenine and S-methyl-5-thio-alpha-D-ribose 1-phosphate. Also has adenosine deaminase activity.</text>
</comment>
<organism evidence="12 13">
    <name type="scientific">Kineothrix alysoides</name>
    <dbReference type="NCBI Taxonomy" id="1469948"/>
    <lineage>
        <taxon>Bacteria</taxon>
        <taxon>Bacillati</taxon>
        <taxon>Bacillota</taxon>
        <taxon>Clostridia</taxon>
        <taxon>Lachnospirales</taxon>
        <taxon>Lachnospiraceae</taxon>
        <taxon>Kineothrix</taxon>
    </lineage>
</organism>
<comment type="catalytic activity">
    <reaction evidence="8">
        <text>adenosine + H2O + H(+) = inosine + NH4(+)</text>
        <dbReference type="Rhea" id="RHEA:24408"/>
        <dbReference type="ChEBI" id="CHEBI:15377"/>
        <dbReference type="ChEBI" id="CHEBI:15378"/>
        <dbReference type="ChEBI" id="CHEBI:16335"/>
        <dbReference type="ChEBI" id="CHEBI:17596"/>
        <dbReference type="ChEBI" id="CHEBI:28938"/>
        <dbReference type="EC" id="3.5.4.4"/>
    </reaction>
    <physiologicalReaction direction="left-to-right" evidence="8">
        <dbReference type="Rhea" id="RHEA:24409"/>
    </physiologicalReaction>
</comment>
<evidence type="ECO:0000256" key="10">
    <source>
        <dbReference type="ARBA" id="ARBA00049893"/>
    </source>
</evidence>
<evidence type="ECO:0000256" key="3">
    <source>
        <dbReference type="ARBA" id="ARBA00007353"/>
    </source>
</evidence>
<name>A0A4V2QBB5_9FIRM</name>
<dbReference type="Gene3D" id="3.60.140.10">
    <property type="entry name" value="CNF1/YfiH-like putative cysteine hydrolases"/>
    <property type="match status" value="1"/>
</dbReference>
<dbReference type="EMBL" id="SLUO01000014">
    <property type="protein sequence ID" value="TCL55692.1"/>
    <property type="molecule type" value="Genomic_DNA"/>
</dbReference>
<comment type="caution">
    <text evidence="12">The sequence shown here is derived from an EMBL/GenBank/DDBJ whole genome shotgun (WGS) entry which is preliminary data.</text>
</comment>
<keyword evidence="4" id="KW-0808">Transferase</keyword>
<evidence type="ECO:0000256" key="4">
    <source>
        <dbReference type="ARBA" id="ARBA00022679"/>
    </source>
</evidence>
<accession>A0A4V2QBB5</accession>
<evidence type="ECO:0000256" key="9">
    <source>
        <dbReference type="ARBA" id="ARBA00048968"/>
    </source>
</evidence>
<dbReference type="PANTHER" id="PTHR30616:SF2">
    <property type="entry name" value="PURINE NUCLEOSIDE PHOSPHORYLASE LACC1"/>
    <property type="match status" value="1"/>
</dbReference>
<dbReference type="InterPro" id="IPR011324">
    <property type="entry name" value="Cytotoxic_necrot_fac-like_cat"/>
</dbReference>
<dbReference type="GO" id="GO:0017061">
    <property type="term" value="F:S-methyl-5-thioadenosine phosphorylase activity"/>
    <property type="evidence" value="ECO:0007669"/>
    <property type="project" value="UniProtKB-EC"/>
</dbReference>
<reference evidence="12 13" key="1">
    <citation type="submission" date="2019-03" db="EMBL/GenBank/DDBJ databases">
        <title>Genomic Encyclopedia of Type Strains, Phase IV (KMG-IV): sequencing the most valuable type-strain genomes for metagenomic binning, comparative biology and taxonomic classification.</title>
        <authorList>
            <person name="Goeker M."/>
        </authorList>
    </citation>
    <scope>NUCLEOTIDE SEQUENCE [LARGE SCALE GENOMIC DNA]</scope>
    <source>
        <strain evidence="12 13">DSM 100556</strain>
    </source>
</reference>
<evidence type="ECO:0000256" key="7">
    <source>
        <dbReference type="ARBA" id="ARBA00022833"/>
    </source>
</evidence>
<dbReference type="InterPro" id="IPR003730">
    <property type="entry name" value="Cu_polyphenol_OxRdtase"/>
</dbReference>
<keyword evidence="5" id="KW-0479">Metal-binding</keyword>
<dbReference type="NCBIfam" id="TIGR00726">
    <property type="entry name" value="peptidoglycan editing factor PgeF"/>
    <property type="match status" value="1"/>
</dbReference>
<keyword evidence="7" id="KW-0862">Zinc</keyword>
<proteinExistence type="inferred from homology"/>
<keyword evidence="13" id="KW-1185">Reference proteome</keyword>
<dbReference type="GO" id="GO:0005507">
    <property type="term" value="F:copper ion binding"/>
    <property type="evidence" value="ECO:0007669"/>
    <property type="project" value="TreeGrafter"/>
</dbReference>
<dbReference type="Proteomes" id="UP000295718">
    <property type="component" value="Unassembled WGS sequence"/>
</dbReference>
<dbReference type="AlphaFoldDB" id="A0A4V2QBB5"/>
<evidence type="ECO:0000313" key="12">
    <source>
        <dbReference type="EMBL" id="TCL55692.1"/>
    </source>
</evidence>
<dbReference type="STRING" id="1469948.GCA_000732725_01200"/>
<evidence type="ECO:0000256" key="2">
    <source>
        <dbReference type="ARBA" id="ARBA00003215"/>
    </source>
</evidence>
<dbReference type="CDD" id="cd16833">
    <property type="entry name" value="YfiH"/>
    <property type="match status" value="1"/>
</dbReference>
<dbReference type="Pfam" id="PF02578">
    <property type="entry name" value="Cu-oxidase_4"/>
    <property type="match status" value="1"/>
</dbReference>
<evidence type="ECO:0000256" key="11">
    <source>
        <dbReference type="RuleBase" id="RU361274"/>
    </source>
</evidence>
<dbReference type="SUPFAM" id="SSF64438">
    <property type="entry name" value="CNF1/YfiH-like putative cysteine hydrolases"/>
    <property type="match status" value="1"/>
</dbReference>
<dbReference type="PANTHER" id="PTHR30616">
    <property type="entry name" value="UNCHARACTERIZED PROTEIN YFIH"/>
    <property type="match status" value="1"/>
</dbReference>
<gene>
    <name evidence="12" type="ORF">EDD76_114103</name>
</gene>
<evidence type="ECO:0000256" key="6">
    <source>
        <dbReference type="ARBA" id="ARBA00022801"/>
    </source>
</evidence>
<evidence type="ECO:0000313" key="13">
    <source>
        <dbReference type="Proteomes" id="UP000295718"/>
    </source>
</evidence>
<comment type="similarity">
    <text evidence="3 11">Belongs to the purine nucleoside phosphorylase YfiH/LACC1 family.</text>
</comment>
<comment type="catalytic activity">
    <reaction evidence="9">
        <text>adenosine + phosphate = alpha-D-ribose 1-phosphate + adenine</text>
        <dbReference type="Rhea" id="RHEA:27642"/>
        <dbReference type="ChEBI" id="CHEBI:16335"/>
        <dbReference type="ChEBI" id="CHEBI:16708"/>
        <dbReference type="ChEBI" id="CHEBI:43474"/>
        <dbReference type="ChEBI" id="CHEBI:57720"/>
        <dbReference type="EC" id="2.4.2.1"/>
    </reaction>
    <physiologicalReaction direction="left-to-right" evidence="9">
        <dbReference type="Rhea" id="RHEA:27643"/>
    </physiologicalReaction>
</comment>
<protein>
    <recommendedName>
        <fullName evidence="11">Purine nucleoside phosphorylase</fullName>
    </recommendedName>
</protein>
<dbReference type="GO" id="GO:0016787">
    <property type="term" value="F:hydrolase activity"/>
    <property type="evidence" value="ECO:0007669"/>
    <property type="project" value="UniProtKB-KW"/>
</dbReference>
<comment type="catalytic activity">
    <reaction evidence="1">
        <text>inosine + phosphate = alpha-D-ribose 1-phosphate + hypoxanthine</text>
        <dbReference type="Rhea" id="RHEA:27646"/>
        <dbReference type="ChEBI" id="CHEBI:17368"/>
        <dbReference type="ChEBI" id="CHEBI:17596"/>
        <dbReference type="ChEBI" id="CHEBI:43474"/>
        <dbReference type="ChEBI" id="CHEBI:57720"/>
        <dbReference type="EC" id="2.4.2.1"/>
    </reaction>
    <physiologicalReaction direction="left-to-right" evidence="1">
        <dbReference type="Rhea" id="RHEA:27647"/>
    </physiologicalReaction>
</comment>